<dbReference type="AlphaFoldDB" id="A0A915MF02"/>
<protein>
    <submittedName>
        <fullName evidence="2">Uncharacterized protein</fullName>
    </submittedName>
</protein>
<evidence type="ECO:0000313" key="1">
    <source>
        <dbReference type="Proteomes" id="UP000887561"/>
    </source>
</evidence>
<name>A0A915MF02_MELJA</name>
<evidence type="ECO:0000313" key="2">
    <source>
        <dbReference type="WBParaSite" id="scaffold3815_cov168.g7201"/>
    </source>
</evidence>
<sequence>MLSYEYIYDDAIYKFFDNCYYEEEEFEEYCFMDKMSTPINAKFDTSPSGMNCIGVIRKEKCQRGDEKEVAM</sequence>
<keyword evidence="1" id="KW-1185">Reference proteome</keyword>
<dbReference type="WBParaSite" id="scaffold3815_cov168.g7201">
    <property type="protein sequence ID" value="scaffold3815_cov168.g7201"/>
    <property type="gene ID" value="scaffold3815_cov168.g7201"/>
</dbReference>
<reference evidence="2" key="1">
    <citation type="submission" date="2022-11" db="UniProtKB">
        <authorList>
            <consortium name="WormBaseParasite"/>
        </authorList>
    </citation>
    <scope>IDENTIFICATION</scope>
</reference>
<dbReference type="Proteomes" id="UP000887561">
    <property type="component" value="Unplaced"/>
</dbReference>
<proteinExistence type="predicted"/>
<organism evidence="1 2">
    <name type="scientific">Meloidogyne javanica</name>
    <name type="common">Root-knot nematode worm</name>
    <dbReference type="NCBI Taxonomy" id="6303"/>
    <lineage>
        <taxon>Eukaryota</taxon>
        <taxon>Metazoa</taxon>
        <taxon>Ecdysozoa</taxon>
        <taxon>Nematoda</taxon>
        <taxon>Chromadorea</taxon>
        <taxon>Rhabditida</taxon>
        <taxon>Tylenchina</taxon>
        <taxon>Tylenchomorpha</taxon>
        <taxon>Tylenchoidea</taxon>
        <taxon>Meloidogynidae</taxon>
        <taxon>Meloidogyninae</taxon>
        <taxon>Meloidogyne</taxon>
        <taxon>Meloidogyne incognita group</taxon>
    </lineage>
</organism>
<accession>A0A915MF02</accession>